<evidence type="ECO:0000313" key="4">
    <source>
        <dbReference type="EMBL" id="KAF7680072.1"/>
    </source>
</evidence>
<evidence type="ECO:0000256" key="2">
    <source>
        <dbReference type="SAM" id="Phobius"/>
    </source>
</evidence>
<feature type="region of interest" description="Disordered" evidence="1">
    <location>
        <begin position="1"/>
        <end position="23"/>
    </location>
</feature>
<dbReference type="PANTHER" id="PTHR35896">
    <property type="entry name" value="IG-LIKE DOMAIN-CONTAINING PROTEIN"/>
    <property type="match status" value="1"/>
</dbReference>
<feature type="transmembrane region" description="Helical" evidence="2">
    <location>
        <begin position="631"/>
        <end position="649"/>
    </location>
</feature>
<sequence length="675" mass="73105">MASYSPYNDKPTSKDSLKDEFDSSSTAYGSEVLANGTDEADSFLPYKKSFDQTVHASSRLSRFASSPLFYTSVFLTIIALLGMNAATLMLLHQNTRQSHAHSHGHHGDMEEDHGHGDARHHTITGSTLESGETLNEKGLRVAPNGKLLECGSDKHWEAEANGCIFDVMTFEWTPPACHDPELLVDATDPRSILAPNLAGIFPWGRTADGLFDDPMEQNTAELGTLAYVWATEQWHRAHCMYNWRILVKAETRRLAGEQFVYVPQGATSWKHIEHCNVLISDTTESKRNLTAIETFRGFSGCVSRCVSRSPHPPGRRPFRTSPHHNTMISTSLIKNNISKAASKADAVLQSNAGVILMLSAQICSTILATLGRVLRTDGSSGSDTKSIGTSEILIAMMLIITILSWTYVLVSPAVTPGGILGPTKLRPLLIVRGIAGFFGIWGFYVSLRYLALAEATLINFLAPVLAALLLGLLPGQQRCSVAQMLAALVAVLGLLCVLQPWNAHMTNTPKDHALAVGAALVGVVGGAVSFLTMSCLGGHVHPITTVAYFAPICTVLSGASLIIQQQSLSFPATAVQWLLVCILGILGFAMHWLMAASLMTGDSKRALHIVYVQVVFAMVADKIVWRLDPGWWKYAGALLIVGSAIFVAATKEDRGYTLVGEIDVEEKIENEDAGP</sequence>
<dbReference type="SUPFAM" id="SSF103481">
    <property type="entry name" value="Multidrug resistance efflux transporter EmrE"/>
    <property type="match status" value="2"/>
</dbReference>
<feature type="transmembrane region" description="Helical" evidence="2">
    <location>
        <begin position="427"/>
        <end position="444"/>
    </location>
</feature>
<feature type="transmembrane region" description="Helical" evidence="2">
    <location>
        <begin position="352"/>
        <end position="372"/>
    </location>
</feature>
<reference evidence="4" key="1">
    <citation type="submission" date="2020-01" db="EMBL/GenBank/DDBJ databases">
        <authorList>
            <person name="Feng Z.H.Z."/>
        </authorList>
    </citation>
    <scope>NUCLEOTIDE SEQUENCE</scope>
    <source>
        <strain evidence="4">CBS107.38</strain>
    </source>
</reference>
<keyword evidence="2" id="KW-0812">Transmembrane</keyword>
<feature type="transmembrane region" description="Helical" evidence="2">
    <location>
        <begin position="68"/>
        <end position="91"/>
    </location>
</feature>
<reference evidence="4" key="2">
    <citation type="submission" date="2020-08" db="EMBL/GenBank/DDBJ databases">
        <title>Draft Genome Sequence of Cumin Blight Pathogen Alternaria burnsii.</title>
        <authorList>
            <person name="Feng Z."/>
        </authorList>
    </citation>
    <scope>NUCLEOTIDE SEQUENCE</scope>
    <source>
        <strain evidence="4">CBS107.38</strain>
    </source>
</reference>
<name>A0A8H7ELF0_9PLEO</name>
<feature type="transmembrane region" description="Helical" evidence="2">
    <location>
        <begin position="513"/>
        <end position="533"/>
    </location>
</feature>
<gene>
    <name evidence="4" type="ORF">GT037_001723</name>
</gene>
<dbReference type="AlphaFoldDB" id="A0A8H7ELF0"/>
<comment type="caution">
    <text evidence="4">The sequence shown here is derived from an EMBL/GenBank/DDBJ whole genome shotgun (WGS) entry which is preliminary data.</text>
</comment>
<feature type="transmembrane region" description="Helical" evidence="2">
    <location>
        <begin position="484"/>
        <end position="501"/>
    </location>
</feature>
<feature type="region of interest" description="Disordered" evidence="1">
    <location>
        <begin position="97"/>
        <end position="133"/>
    </location>
</feature>
<dbReference type="Proteomes" id="UP000596902">
    <property type="component" value="Unassembled WGS sequence"/>
</dbReference>
<feature type="transmembrane region" description="Helical" evidence="2">
    <location>
        <begin position="575"/>
        <end position="594"/>
    </location>
</feature>
<feature type="compositionally biased region" description="Basic and acidic residues" evidence="1">
    <location>
        <begin position="11"/>
        <end position="21"/>
    </location>
</feature>
<keyword evidence="5" id="KW-1185">Reference proteome</keyword>
<dbReference type="EMBL" id="JAAABM010000002">
    <property type="protein sequence ID" value="KAF7680072.1"/>
    <property type="molecule type" value="Genomic_DNA"/>
</dbReference>
<proteinExistence type="predicted"/>
<dbReference type="InterPro" id="IPR053008">
    <property type="entry name" value="Phomopsin_biosynth_assoc"/>
</dbReference>
<dbReference type="RefSeq" id="XP_038790062.1">
    <property type="nucleotide sequence ID" value="XM_038926770.1"/>
</dbReference>
<feature type="transmembrane region" description="Helical" evidence="2">
    <location>
        <begin position="545"/>
        <end position="563"/>
    </location>
</feature>
<dbReference type="InterPro" id="IPR000620">
    <property type="entry name" value="EamA_dom"/>
</dbReference>
<dbReference type="Pfam" id="PF00892">
    <property type="entry name" value="EamA"/>
    <property type="match status" value="1"/>
</dbReference>
<dbReference type="GeneID" id="62199948"/>
<dbReference type="GO" id="GO:0016020">
    <property type="term" value="C:membrane"/>
    <property type="evidence" value="ECO:0007669"/>
    <property type="project" value="InterPro"/>
</dbReference>
<evidence type="ECO:0000313" key="5">
    <source>
        <dbReference type="Proteomes" id="UP000596902"/>
    </source>
</evidence>
<keyword evidence="2" id="KW-0472">Membrane</keyword>
<protein>
    <recommendedName>
        <fullName evidence="3">EamA domain-containing protein</fullName>
    </recommendedName>
</protein>
<feature type="transmembrane region" description="Helical" evidence="2">
    <location>
        <begin position="450"/>
        <end position="472"/>
    </location>
</feature>
<dbReference type="PANTHER" id="PTHR35896:SF3">
    <property type="entry name" value="MAJOR FACILITATOR SUPERFAMILY TRANSPORTER"/>
    <property type="match status" value="1"/>
</dbReference>
<feature type="transmembrane region" description="Helical" evidence="2">
    <location>
        <begin position="392"/>
        <end position="415"/>
    </location>
</feature>
<accession>A0A8H7ELF0</accession>
<feature type="compositionally biased region" description="Polar residues" evidence="1">
    <location>
        <begin position="123"/>
        <end position="133"/>
    </location>
</feature>
<organism evidence="4 5">
    <name type="scientific">Alternaria burnsii</name>
    <dbReference type="NCBI Taxonomy" id="1187904"/>
    <lineage>
        <taxon>Eukaryota</taxon>
        <taxon>Fungi</taxon>
        <taxon>Dikarya</taxon>
        <taxon>Ascomycota</taxon>
        <taxon>Pezizomycotina</taxon>
        <taxon>Dothideomycetes</taxon>
        <taxon>Pleosporomycetidae</taxon>
        <taxon>Pleosporales</taxon>
        <taxon>Pleosporineae</taxon>
        <taxon>Pleosporaceae</taxon>
        <taxon>Alternaria</taxon>
        <taxon>Alternaria sect. Alternaria</taxon>
    </lineage>
</organism>
<dbReference type="InterPro" id="IPR037185">
    <property type="entry name" value="EmrE-like"/>
</dbReference>
<evidence type="ECO:0000256" key="1">
    <source>
        <dbReference type="SAM" id="MobiDB-lite"/>
    </source>
</evidence>
<feature type="domain" description="EamA" evidence="3">
    <location>
        <begin position="516"/>
        <end position="647"/>
    </location>
</feature>
<keyword evidence="2" id="KW-1133">Transmembrane helix</keyword>
<feature type="compositionally biased region" description="Basic and acidic residues" evidence="1">
    <location>
        <begin position="105"/>
        <end position="120"/>
    </location>
</feature>
<evidence type="ECO:0000259" key="3">
    <source>
        <dbReference type="Pfam" id="PF00892"/>
    </source>
</evidence>
<feature type="transmembrane region" description="Helical" evidence="2">
    <location>
        <begin position="606"/>
        <end position="625"/>
    </location>
</feature>